<name>A0A381ZT28_9ZZZZ</name>
<feature type="domain" description="LTD" evidence="1">
    <location>
        <begin position="208"/>
        <end position="360"/>
    </location>
</feature>
<dbReference type="AlphaFoldDB" id="A0A381ZT28"/>
<dbReference type="SUPFAM" id="SSF49299">
    <property type="entry name" value="PKD domain"/>
    <property type="match status" value="1"/>
</dbReference>
<dbReference type="InterPro" id="IPR035986">
    <property type="entry name" value="PKD_dom_sf"/>
</dbReference>
<organism evidence="2">
    <name type="scientific">marine metagenome</name>
    <dbReference type="NCBI Taxonomy" id="408172"/>
    <lineage>
        <taxon>unclassified sequences</taxon>
        <taxon>metagenomes</taxon>
        <taxon>ecological metagenomes</taxon>
    </lineage>
</organism>
<dbReference type="Gene3D" id="2.60.40.10">
    <property type="entry name" value="Immunoglobulins"/>
    <property type="match status" value="1"/>
</dbReference>
<dbReference type="Pfam" id="PF22352">
    <property type="entry name" value="K319L-like_PKD"/>
    <property type="match status" value="1"/>
</dbReference>
<accession>A0A381ZT28</accession>
<dbReference type="Pfam" id="PF00932">
    <property type="entry name" value="LTD"/>
    <property type="match status" value="1"/>
</dbReference>
<dbReference type="SUPFAM" id="SSF74853">
    <property type="entry name" value="Lamin A/C globular tail domain"/>
    <property type="match status" value="1"/>
</dbReference>
<dbReference type="CDD" id="cd00146">
    <property type="entry name" value="PKD"/>
    <property type="match status" value="1"/>
</dbReference>
<dbReference type="InterPro" id="IPR001322">
    <property type="entry name" value="Lamin_tail_dom"/>
</dbReference>
<reference evidence="2" key="1">
    <citation type="submission" date="2018-05" db="EMBL/GenBank/DDBJ databases">
        <authorList>
            <person name="Lanie J.A."/>
            <person name="Ng W.-L."/>
            <person name="Kazmierczak K.M."/>
            <person name="Andrzejewski T.M."/>
            <person name="Davidsen T.M."/>
            <person name="Wayne K.J."/>
            <person name="Tettelin H."/>
            <person name="Glass J.I."/>
            <person name="Rusch D."/>
            <person name="Podicherti R."/>
            <person name="Tsui H.-C.T."/>
            <person name="Winkler M.E."/>
        </authorList>
    </citation>
    <scope>NUCLEOTIDE SEQUENCE</scope>
</reference>
<dbReference type="EMBL" id="UINC01022411">
    <property type="protein sequence ID" value="SVA91957.1"/>
    <property type="molecule type" value="Genomic_DNA"/>
</dbReference>
<dbReference type="SMART" id="SM00089">
    <property type="entry name" value="PKD"/>
    <property type="match status" value="1"/>
</dbReference>
<sequence length="693" mass="72733">MLASGDVFVLAHPSADPSIVDQADDVSFTYMGNGNDAFGLVSSSTGLVIDIVGDMSSNAPDIAWDVAGVTNGTKEHTIVRKATVISGNTDWAASAGTTADDSEWIVFEQNNWDNLGFHVYGTGGANLNPNANAGSNQTVAFGSIVTLNGSGSYDADGTIASYEWTQSAGSTVGLSSTTLPEVTFTAPSSEDSLSFTLTVTDDDGATGTATVFVKTAQGVSNAVFFSEWAEGTSYNKYIEIYNASGEEIDLSNYKVSSCANGCDTSGEWDYPDQVVFDAGTMLASGDVFVLAHPSADPSIVDQADDVSFTYMGNGNDAFGLVSSSTGLVIDIVGDMSSNAPDIAWDVAGVTNATAEHTLVRKPSVESGNTDWASSAGTDASDSEWIVFEQNNWDNLGSHSQAVDAPVVVFNSVSPVFITDATEIEFTASITTPVGSVSSVVVKYGTSGQLVNESELYLESGDIWAGTIPAQQGNIVLQMRVHATNSEGTEGQSVIEERIIASSTPSAIADLYSSQSSNEIVTIKGIVTIGGGGLLYPTQTKAYVQDQSGRGLQLFDYELIDGIERGNEIEVVGYTGYYNTTYQIKDFEYRELSSGNALPDPIVVTPSGANSSDYEGTLISVTGNVTVVTPVSTTGTNLTIDDATSIMLWNSTGIDVSSFVVGYLGQFIGIGSQYNDQYQLLVGYQTDITTVVAV</sequence>
<dbReference type="PROSITE" id="PS51841">
    <property type="entry name" value="LTD"/>
    <property type="match status" value="1"/>
</dbReference>
<gene>
    <name evidence="2" type="ORF">METZ01_LOCUS144811</name>
</gene>
<evidence type="ECO:0000313" key="2">
    <source>
        <dbReference type="EMBL" id="SVA91957.1"/>
    </source>
</evidence>
<dbReference type="InterPro" id="IPR013783">
    <property type="entry name" value="Ig-like_fold"/>
</dbReference>
<proteinExistence type="predicted"/>
<feature type="non-terminal residue" evidence="2">
    <location>
        <position position="693"/>
    </location>
</feature>
<dbReference type="InterPro" id="IPR022409">
    <property type="entry name" value="PKD/Chitinase_dom"/>
</dbReference>
<evidence type="ECO:0000259" key="1">
    <source>
        <dbReference type="PROSITE" id="PS51841"/>
    </source>
</evidence>
<dbReference type="InterPro" id="IPR036415">
    <property type="entry name" value="Lamin_tail_dom_sf"/>
</dbReference>
<protein>
    <recommendedName>
        <fullName evidence="1">LTD domain-containing protein</fullName>
    </recommendedName>
</protein>